<organism evidence="9 10">
    <name type="scientific">Eubacterium maltosivorans</name>
    <dbReference type="NCBI Taxonomy" id="2041044"/>
    <lineage>
        <taxon>Bacteria</taxon>
        <taxon>Bacillati</taxon>
        <taxon>Bacillota</taxon>
        <taxon>Clostridia</taxon>
        <taxon>Eubacteriales</taxon>
        <taxon>Eubacteriaceae</taxon>
        <taxon>Eubacterium</taxon>
    </lineage>
</organism>
<evidence type="ECO:0000256" key="7">
    <source>
        <dbReference type="SAM" id="Phobius"/>
    </source>
</evidence>
<comment type="similarity">
    <text evidence="2">Belongs to the MgtC/SapB family.</text>
</comment>
<proteinExistence type="inferred from homology"/>
<feature type="transmembrane region" description="Helical" evidence="7">
    <location>
        <begin position="36"/>
        <end position="54"/>
    </location>
</feature>
<keyword evidence="5 7" id="KW-1133">Transmembrane helix</keyword>
<evidence type="ECO:0000256" key="3">
    <source>
        <dbReference type="ARBA" id="ARBA00022475"/>
    </source>
</evidence>
<name>A0A4V1GM87_EUBML</name>
<keyword evidence="10" id="KW-1185">Reference proteome</keyword>
<evidence type="ECO:0000313" key="9">
    <source>
        <dbReference type="EMBL" id="QCT72426.1"/>
    </source>
</evidence>
<dbReference type="Proteomes" id="UP000218387">
    <property type="component" value="Chromosome"/>
</dbReference>
<dbReference type="AlphaFoldDB" id="A0A4V1GM87"/>
<dbReference type="KEGG" id="emt:CPZ25_014165"/>
<dbReference type="PANTHER" id="PTHR33778">
    <property type="entry name" value="PROTEIN MGTC"/>
    <property type="match status" value="1"/>
</dbReference>
<evidence type="ECO:0000259" key="8">
    <source>
        <dbReference type="Pfam" id="PF02308"/>
    </source>
</evidence>
<dbReference type="InterPro" id="IPR049177">
    <property type="entry name" value="MgtC_SapB_SrpB_YhiD_N"/>
</dbReference>
<feature type="transmembrane region" description="Helical" evidence="7">
    <location>
        <begin position="75"/>
        <end position="93"/>
    </location>
</feature>
<dbReference type="EMBL" id="CP029487">
    <property type="protein sequence ID" value="QCT72426.1"/>
    <property type="molecule type" value="Genomic_DNA"/>
</dbReference>
<dbReference type="InterPro" id="IPR003416">
    <property type="entry name" value="MgtC/SapB/SrpB/YhiD_fam"/>
</dbReference>
<reference evidence="9 10" key="1">
    <citation type="submission" date="2018-05" db="EMBL/GenBank/DDBJ databases">
        <title>Genome comparison of Eubacterium sp.</title>
        <authorList>
            <person name="Feng Y."/>
            <person name="Sanchez-Andrea I."/>
            <person name="Stams A.J.M."/>
            <person name="De Vos W.M."/>
        </authorList>
    </citation>
    <scope>NUCLEOTIDE SEQUENCE [LARGE SCALE GENOMIC DNA]</scope>
    <source>
        <strain evidence="9 10">YI</strain>
    </source>
</reference>
<evidence type="ECO:0000256" key="1">
    <source>
        <dbReference type="ARBA" id="ARBA00004651"/>
    </source>
</evidence>
<dbReference type="Pfam" id="PF02308">
    <property type="entry name" value="MgtC"/>
    <property type="match status" value="1"/>
</dbReference>
<evidence type="ECO:0000313" key="10">
    <source>
        <dbReference type="Proteomes" id="UP000218387"/>
    </source>
</evidence>
<evidence type="ECO:0000256" key="2">
    <source>
        <dbReference type="ARBA" id="ARBA00009298"/>
    </source>
</evidence>
<gene>
    <name evidence="9" type="ORF">CPZ25_014165</name>
</gene>
<feature type="domain" description="MgtC/SapB/SrpB/YhiD N-terminal" evidence="8">
    <location>
        <begin position="16"/>
        <end position="141"/>
    </location>
</feature>
<accession>A0A4V1GM87</accession>
<sequence length="224" mass="24678">MIMMLLWEMELFARVVVAGICGAVIGYERQNRLKEAGIRTHLIVALGAALMMVVSKYGFSDIIGQDGVALDPSRIAAQIVTGVGFLGAGIIFVHKQSVSGLTTAAGIWATSGIGMAIGAGLYFIGVASALLIILLQIILHKNFRWLNVYVGEMIHVHLVPDEAALERFKEKITRECVEIINFKIKRNAEDCISMELYVKLPENYQTEQLLTLFKDDPDIISIEL</sequence>
<keyword evidence="4 7" id="KW-0812">Transmembrane</keyword>
<dbReference type="PRINTS" id="PR01837">
    <property type="entry name" value="MGTCSAPBPROT"/>
</dbReference>
<keyword evidence="6 7" id="KW-0472">Membrane</keyword>
<evidence type="ECO:0000256" key="6">
    <source>
        <dbReference type="ARBA" id="ARBA00023136"/>
    </source>
</evidence>
<dbReference type="PANTHER" id="PTHR33778:SF1">
    <property type="entry name" value="MAGNESIUM TRANSPORTER YHID-RELATED"/>
    <property type="match status" value="1"/>
</dbReference>
<feature type="transmembrane region" description="Helical" evidence="7">
    <location>
        <begin position="113"/>
        <end position="139"/>
    </location>
</feature>
<protein>
    <submittedName>
        <fullName evidence="9">MgtC/SapB family protein</fullName>
    </submittedName>
</protein>
<keyword evidence="3" id="KW-1003">Cell membrane</keyword>
<evidence type="ECO:0000256" key="5">
    <source>
        <dbReference type="ARBA" id="ARBA00022989"/>
    </source>
</evidence>
<evidence type="ECO:0000256" key="4">
    <source>
        <dbReference type="ARBA" id="ARBA00022692"/>
    </source>
</evidence>
<dbReference type="GO" id="GO:0005886">
    <property type="term" value="C:plasma membrane"/>
    <property type="evidence" value="ECO:0007669"/>
    <property type="project" value="UniProtKB-SubCell"/>
</dbReference>
<comment type="subcellular location">
    <subcellularLocation>
        <location evidence="1">Cell membrane</location>
        <topology evidence="1">Multi-pass membrane protein</topology>
    </subcellularLocation>
</comment>